<feature type="domain" description="Glycoside hydrolase family 38 central" evidence="9">
    <location>
        <begin position="87"/>
        <end position="161"/>
    </location>
</feature>
<dbReference type="Gene3D" id="2.70.98.30">
    <property type="entry name" value="Golgi alpha-mannosidase II, domain 4"/>
    <property type="match status" value="1"/>
</dbReference>
<proteinExistence type="inferred from homology"/>
<evidence type="ECO:0000256" key="3">
    <source>
        <dbReference type="ARBA" id="ARBA00022801"/>
    </source>
</evidence>
<dbReference type="EC" id="3.2.1.-" evidence="7"/>
<keyword evidence="4 7" id="KW-0862">Zinc</keyword>
<comment type="caution">
    <text evidence="10">The sequence shown here is derived from an EMBL/GenBank/DDBJ whole genome shotgun (WGS) entry which is preliminary data.</text>
</comment>
<dbReference type="GO" id="GO:0006013">
    <property type="term" value="P:mannose metabolic process"/>
    <property type="evidence" value="ECO:0007669"/>
    <property type="project" value="InterPro"/>
</dbReference>
<keyword evidence="11" id="KW-1185">Reference proteome</keyword>
<dbReference type="Gene3D" id="1.20.1270.50">
    <property type="entry name" value="Glycoside hydrolase family 38, central domain"/>
    <property type="match status" value="2"/>
</dbReference>
<dbReference type="InterPro" id="IPR000602">
    <property type="entry name" value="Glyco_hydro_38_N"/>
</dbReference>
<evidence type="ECO:0000256" key="2">
    <source>
        <dbReference type="ARBA" id="ARBA00022723"/>
    </source>
</evidence>
<reference evidence="10" key="1">
    <citation type="submission" date="2022-04" db="EMBL/GenBank/DDBJ databases">
        <title>Carnegiea gigantea Genome sequencing and assembly v2.</title>
        <authorList>
            <person name="Copetti D."/>
            <person name="Sanderson M.J."/>
            <person name="Burquez A."/>
            <person name="Wojciechowski M.F."/>
        </authorList>
    </citation>
    <scope>NUCLEOTIDE SEQUENCE</scope>
    <source>
        <strain evidence="10">SGP5-SGP5p</strain>
        <tissue evidence="10">Aerial part</tissue>
    </source>
</reference>
<gene>
    <name evidence="10" type="ORF">Cgig2_001066</name>
</gene>
<keyword evidence="3 7" id="KW-0378">Hydrolase</keyword>
<dbReference type="GO" id="GO:0004559">
    <property type="term" value="F:alpha-mannosidase activity"/>
    <property type="evidence" value="ECO:0007669"/>
    <property type="project" value="InterPro"/>
</dbReference>
<dbReference type="SMART" id="SM00872">
    <property type="entry name" value="Alpha-mann_mid"/>
    <property type="match status" value="1"/>
</dbReference>
<evidence type="ECO:0000259" key="9">
    <source>
        <dbReference type="SMART" id="SM00872"/>
    </source>
</evidence>
<dbReference type="InterPro" id="IPR011330">
    <property type="entry name" value="Glyco_hydro/deAcase_b/a-brl"/>
</dbReference>
<comment type="cofactor">
    <cofactor evidence="7">
        <name>Zn(2+)</name>
        <dbReference type="ChEBI" id="CHEBI:29105"/>
    </cofactor>
    <text evidence="7">Binds 1 zinc ion per subunit.</text>
</comment>
<evidence type="ECO:0000313" key="10">
    <source>
        <dbReference type="EMBL" id="KAJ8435414.1"/>
    </source>
</evidence>
<dbReference type="SUPFAM" id="SSF74650">
    <property type="entry name" value="Galactose mutarotase-like"/>
    <property type="match status" value="1"/>
</dbReference>
<dbReference type="InterPro" id="IPR028995">
    <property type="entry name" value="Glyco_hydro_57/38_cen_sf"/>
</dbReference>
<dbReference type="Proteomes" id="UP001153076">
    <property type="component" value="Unassembled WGS sequence"/>
</dbReference>
<dbReference type="PANTHER" id="PTHR11607">
    <property type="entry name" value="ALPHA-MANNOSIDASE"/>
    <property type="match status" value="1"/>
</dbReference>
<dbReference type="InterPro" id="IPR027291">
    <property type="entry name" value="Glyco_hydro_38_N_sf"/>
</dbReference>
<accession>A0A9Q1K2N9</accession>
<dbReference type="InterPro" id="IPR013780">
    <property type="entry name" value="Glyco_hydro_b"/>
</dbReference>
<dbReference type="SUPFAM" id="SSF88713">
    <property type="entry name" value="Glycoside hydrolase/deacetylase"/>
    <property type="match status" value="1"/>
</dbReference>
<keyword evidence="8" id="KW-0812">Transmembrane</keyword>
<dbReference type="OrthoDB" id="2016903at2759"/>
<evidence type="ECO:0000256" key="5">
    <source>
        <dbReference type="ARBA" id="ARBA00023157"/>
    </source>
</evidence>
<sequence length="732" mass="82784">MKRYLLHDANVTRTNHIMWTMGEDFRYQYANSWFRQMDKFIHYVNLDGRVNALYSTPSIYTDAKYATSESWPLKTDDFFPYADRANAYWTGYFTSRSSFKGYVRVLSGYYLAARQLEFLKGRSGTASATEKLADALAIAQHHDAVSGTERQHVAADYMMRLHIGYQECPLLNISYCPASETILSKGKSLVVVVYNPLGWNREEVIRIPVTVDKVTVRDSNGREVEAQLLPVTNASLSMRNDHVKFSLGKHPEGAIGYWLAFSVSVPPLGFSTYLVSALEAVYHFETANLGARSTICSTFTVQGNTNSHVEIGPGNLKLQFSADEGKLIQYTNCRNLVSTVAEQSYSYYSGFSGTVEDPQASGAYIFRPNGTFSIKPEGQASMTVIRGPLLDEVHQQVASWIHQITRVYKGKEHAEMEFTIGPIPVDDGIGKEIITQITTNLKTNGTFYTDSNGRDFIKRLRDYRADWNLEVSQPIAGNYYPINLGIFVLDGNLELSVLVDRAVGGSSIRDGQIELMLHRRLLHDDSRGVGEALNETVCILQDCKGLTMNLSYGNFYYYWEGTVMLSLEYSRWFHDNLNDPVILVDSRNLTHDIKNFSRLLLISSTFVADLQIKGKYLFRIDRVGDGARWRRSAGQEIYSPLILAFSEQDTEDWMNNKVRDFSGIDSSYSLPDNVAIITLQASGECLAKIELENGKTLLRLAHLYEVPTLLFCLIIYFDLACIFFHHVLFIQE</sequence>
<evidence type="ECO:0000313" key="11">
    <source>
        <dbReference type="Proteomes" id="UP001153076"/>
    </source>
</evidence>
<dbReference type="FunFam" id="2.70.98.30:FF:000003">
    <property type="entry name" value="Alpha-mannosidase"/>
    <property type="match status" value="1"/>
</dbReference>
<dbReference type="FunFam" id="1.20.1270.50:FF:000003">
    <property type="entry name" value="Alpha-mannosidase"/>
    <property type="match status" value="1"/>
</dbReference>
<dbReference type="InterPro" id="IPR011682">
    <property type="entry name" value="Glyco_hydro_38_C"/>
</dbReference>
<keyword evidence="8" id="KW-1133">Transmembrane helix</keyword>
<dbReference type="SUPFAM" id="SSF88688">
    <property type="entry name" value="Families 57/38 glycoside transferase middle domain"/>
    <property type="match status" value="1"/>
</dbReference>
<dbReference type="Pfam" id="PF01074">
    <property type="entry name" value="Glyco_hydro_38N"/>
    <property type="match status" value="1"/>
</dbReference>
<dbReference type="Gene3D" id="3.20.110.10">
    <property type="entry name" value="Glycoside hydrolase 38, N terminal domain"/>
    <property type="match status" value="1"/>
</dbReference>
<evidence type="ECO:0000256" key="6">
    <source>
        <dbReference type="ARBA" id="ARBA00023295"/>
    </source>
</evidence>
<protein>
    <recommendedName>
        <fullName evidence="7">Alpha-mannosidase</fullName>
        <ecNumber evidence="7">3.2.1.-</ecNumber>
    </recommendedName>
</protein>
<evidence type="ECO:0000256" key="4">
    <source>
        <dbReference type="ARBA" id="ARBA00022833"/>
    </source>
</evidence>
<keyword evidence="2 7" id="KW-0479">Metal-binding</keyword>
<dbReference type="InterPro" id="IPR050843">
    <property type="entry name" value="Glycosyl_Hydrlase_38"/>
</dbReference>
<name>A0A9Q1K2N9_9CARY</name>
<dbReference type="GO" id="GO:0030246">
    <property type="term" value="F:carbohydrate binding"/>
    <property type="evidence" value="ECO:0007669"/>
    <property type="project" value="InterPro"/>
</dbReference>
<dbReference type="FunFam" id="2.60.40.1180:FF:000015">
    <property type="entry name" value="Alpha-mannosidase"/>
    <property type="match status" value="1"/>
</dbReference>
<dbReference type="Gene3D" id="2.60.40.1180">
    <property type="entry name" value="Golgi alpha-mannosidase II"/>
    <property type="match status" value="1"/>
</dbReference>
<dbReference type="InterPro" id="IPR048534">
    <property type="entry name" value="Man2a1-like_dom"/>
</dbReference>
<organism evidence="10 11">
    <name type="scientific">Carnegiea gigantea</name>
    <dbReference type="NCBI Taxonomy" id="171969"/>
    <lineage>
        <taxon>Eukaryota</taxon>
        <taxon>Viridiplantae</taxon>
        <taxon>Streptophyta</taxon>
        <taxon>Embryophyta</taxon>
        <taxon>Tracheophyta</taxon>
        <taxon>Spermatophyta</taxon>
        <taxon>Magnoliopsida</taxon>
        <taxon>eudicotyledons</taxon>
        <taxon>Gunneridae</taxon>
        <taxon>Pentapetalae</taxon>
        <taxon>Caryophyllales</taxon>
        <taxon>Cactineae</taxon>
        <taxon>Cactaceae</taxon>
        <taxon>Cactoideae</taxon>
        <taxon>Echinocereeae</taxon>
        <taxon>Carnegiea</taxon>
    </lineage>
</organism>
<evidence type="ECO:0000256" key="7">
    <source>
        <dbReference type="RuleBase" id="RU361199"/>
    </source>
</evidence>
<keyword evidence="8" id="KW-0472">Membrane</keyword>
<dbReference type="EMBL" id="JAKOGI010000414">
    <property type="protein sequence ID" value="KAJ8435414.1"/>
    <property type="molecule type" value="Genomic_DNA"/>
</dbReference>
<dbReference type="InterPro" id="IPR037094">
    <property type="entry name" value="Glyco_hydro_38_cen_sf"/>
</dbReference>
<dbReference type="AlphaFoldDB" id="A0A9Q1K2N9"/>
<dbReference type="InterPro" id="IPR015341">
    <property type="entry name" value="Glyco_hydro_38_cen"/>
</dbReference>
<keyword evidence="6 7" id="KW-0326">Glycosidase</keyword>
<dbReference type="PANTHER" id="PTHR11607:SF60">
    <property type="entry name" value="ALPHA-MANNOSIDASE"/>
    <property type="match status" value="1"/>
</dbReference>
<feature type="transmembrane region" description="Helical" evidence="8">
    <location>
        <begin position="708"/>
        <end position="730"/>
    </location>
</feature>
<keyword evidence="5" id="KW-1015">Disulfide bond</keyword>
<dbReference type="FunFam" id="1.20.1270.50:FF:000002">
    <property type="entry name" value="Alpha-mannosidase"/>
    <property type="match status" value="1"/>
</dbReference>
<evidence type="ECO:0000256" key="8">
    <source>
        <dbReference type="SAM" id="Phobius"/>
    </source>
</evidence>
<dbReference type="Pfam" id="PF21260">
    <property type="entry name" value="Laman-like_dom"/>
    <property type="match status" value="1"/>
</dbReference>
<dbReference type="InterPro" id="IPR011013">
    <property type="entry name" value="Gal_mutarotase_sf_dom"/>
</dbReference>
<dbReference type="Pfam" id="PF07748">
    <property type="entry name" value="Glyco_hydro_38C"/>
    <property type="match status" value="1"/>
</dbReference>
<dbReference type="Pfam" id="PF09261">
    <property type="entry name" value="Alpha-mann_mid"/>
    <property type="match status" value="1"/>
</dbReference>
<evidence type="ECO:0000256" key="1">
    <source>
        <dbReference type="ARBA" id="ARBA00009792"/>
    </source>
</evidence>
<comment type="similarity">
    <text evidence="1 7">Belongs to the glycosyl hydrolase 38 family.</text>
</comment>
<dbReference type="GO" id="GO:0046872">
    <property type="term" value="F:metal ion binding"/>
    <property type="evidence" value="ECO:0007669"/>
    <property type="project" value="UniProtKB-KW"/>
</dbReference>